<comment type="subcellular location">
    <subcellularLocation>
        <location evidence="1">Membrane</location>
        <topology evidence="1">Multi-pass membrane protein</topology>
    </subcellularLocation>
</comment>
<keyword evidence="14" id="KW-1185">Reference proteome</keyword>
<dbReference type="InterPro" id="IPR003780">
    <property type="entry name" value="COX15/CtaA_fam"/>
</dbReference>
<keyword evidence="9 12" id="KW-0472">Membrane</keyword>
<evidence type="ECO:0000313" key="13">
    <source>
        <dbReference type="EMBL" id="QGK69739.1"/>
    </source>
</evidence>
<evidence type="ECO:0000256" key="12">
    <source>
        <dbReference type="SAM" id="Phobius"/>
    </source>
</evidence>
<dbReference type="RefSeq" id="WP_154076333.1">
    <property type="nucleotide sequence ID" value="NZ_CP045929.1"/>
</dbReference>
<dbReference type="AlphaFoldDB" id="A0A5Q3QE19"/>
<evidence type="ECO:0000256" key="8">
    <source>
        <dbReference type="ARBA" id="ARBA00023133"/>
    </source>
</evidence>
<keyword evidence="8" id="KW-0350">Heme biosynthesis</keyword>
<evidence type="ECO:0000256" key="11">
    <source>
        <dbReference type="ARBA" id="ARBA00023444"/>
    </source>
</evidence>
<feature type="transmembrane region" description="Helical" evidence="12">
    <location>
        <begin position="179"/>
        <end position="201"/>
    </location>
</feature>
<feature type="transmembrane region" description="Helical" evidence="12">
    <location>
        <begin position="83"/>
        <end position="100"/>
    </location>
</feature>
<evidence type="ECO:0000256" key="3">
    <source>
        <dbReference type="ARBA" id="ARBA00022692"/>
    </source>
</evidence>
<dbReference type="PANTHER" id="PTHR35457:SF1">
    <property type="entry name" value="HEME A SYNTHASE"/>
    <property type="match status" value="1"/>
</dbReference>
<evidence type="ECO:0000256" key="6">
    <source>
        <dbReference type="ARBA" id="ARBA00023002"/>
    </source>
</evidence>
<evidence type="ECO:0000256" key="1">
    <source>
        <dbReference type="ARBA" id="ARBA00004141"/>
    </source>
</evidence>
<keyword evidence="10" id="KW-1015">Disulfide bond</keyword>
<feature type="transmembrane region" description="Helical" evidence="12">
    <location>
        <begin position="20"/>
        <end position="40"/>
    </location>
</feature>
<keyword evidence="6" id="KW-0560">Oxidoreductase</keyword>
<feature type="transmembrane region" description="Helical" evidence="12">
    <location>
        <begin position="253"/>
        <end position="274"/>
    </location>
</feature>
<dbReference type="InterPro" id="IPR050450">
    <property type="entry name" value="COX15/CtaA_HemeA_synthase"/>
</dbReference>
<evidence type="ECO:0000256" key="10">
    <source>
        <dbReference type="ARBA" id="ARBA00023157"/>
    </source>
</evidence>
<feature type="transmembrane region" description="Helical" evidence="12">
    <location>
        <begin position="221"/>
        <end position="241"/>
    </location>
</feature>
<gene>
    <name evidence="13" type="ORF">GIY23_09605</name>
</gene>
<keyword evidence="7" id="KW-0408">Iron</keyword>
<dbReference type="GO" id="GO:0006784">
    <property type="term" value="P:heme A biosynthetic process"/>
    <property type="evidence" value="ECO:0007669"/>
    <property type="project" value="InterPro"/>
</dbReference>
<keyword evidence="2" id="KW-1003">Cell membrane</keyword>
<feature type="transmembrane region" description="Helical" evidence="12">
    <location>
        <begin position="280"/>
        <end position="299"/>
    </location>
</feature>
<feature type="transmembrane region" description="Helical" evidence="12">
    <location>
        <begin position="112"/>
        <end position="131"/>
    </location>
</feature>
<dbReference type="Proteomes" id="UP000371041">
    <property type="component" value="Chromosome"/>
</dbReference>
<keyword evidence="5 12" id="KW-1133">Transmembrane helix</keyword>
<reference evidence="14" key="1">
    <citation type="submission" date="2019-11" db="EMBL/GenBank/DDBJ databases">
        <title>The complete genome sequence of Saccharopolyspora sp. E2A.</title>
        <authorList>
            <person name="Zhang G."/>
        </authorList>
    </citation>
    <scope>NUCLEOTIDE SEQUENCE [LARGE SCALE GENOMIC DNA]</scope>
    <source>
        <strain evidence="14">E2A</strain>
    </source>
</reference>
<feature type="transmembrane region" description="Helical" evidence="12">
    <location>
        <begin position="137"/>
        <end position="158"/>
    </location>
</feature>
<dbReference type="GO" id="GO:0016020">
    <property type="term" value="C:membrane"/>
    <property type="evidence" value="ECO:0007669"/>
    <property type="project" value="UniProtKB-SubCell"/>
</dbReference>
<name>A0A5Q3QE19_9PSEU</name>
<accession>A0A5Q3QE19</accession>
<organism evidence="13 14">
    <name type="scientific">Allosaccharopolyspora coralli</name>
    <dbReference type="NCBI Taxonomy" id="2665642"/>
    <lineage>
        <taxon>Bacteria</taxon>
        <taxon>Bacillati</taxon>
        <taxon>Actinomycetota</taxon>
        <taxon>Actinomycetes</taxon>
        <taxon>Pseudonocardiales</taxon>
        <taxon>Pseudonocardiaceae</taxon>
        <taxon>Allosaccharopolyspora</taxon>
    </lineage>
</organism>
<dbReference type="KEGG" id="sace:GIY23_09605"/>
<evidence type="ECO:0000313" key="14">
    <source>
        <dbReference type="Proteomes" id="UP000371041"/>
    </source>
</evidence>
<comment type="pathway">
    <text evidence="11">Porphyrin-containing compound metabolism.</text>
</comment>
<evidence type="ECO:0000256" key="5">
    <source>
        <dbReference type="ARBA" id="ARBA00022989"/>
    </source>
</evidence>
<evidence type="ECO:0000256" key="2">
    <source>
        <dbReference type="ARBA" id="ARBA00022475"/>
    </source>
</evidence>
<evidence type="ECO:0000256" key="7">
    <source>
        <dbReference type="ARBA" id="ARBA00023004"/>
    </source>
</evidence>
<protein>
    <submittedName>
        <fullName evidence="13">Heme A synthase</fullName>
    </submittedName>
</protein>
<evidence type="ECO:0000256" key="4">
    <source>
        <dbReference type="ARBA" id="ARBA00022723"/>
    </source>
</evidence>
<keyword evidence="4" id="KW-0479">Metal-binding</keyword>
<dbReference type="GO" id="GO:0046872">
    <property type="term" value="F:metal ion binding"/>
    <property type="evidence" value="ECO:0007669"/>
    <property type="project" value="UniProtKB-KW"/>
</dbReference>
<sequence length="322" mass="34058">MSSSSALSRLSFLSHPPTRLLRGLALAVLVTQLLIAVTGATVRVTGSGLGCPTWPQCFPGSMVPVSHAEVATLHQVIEFGNRLLTGLVGFVALACLLAAWRTRPYRRRLVRLALVMPVGVLVQAVLGGITVLVDLSWWSVSLHFMASAVLIWVAAHLFHAAGEGDREPALLVTVPMRRLLVAVTATTFAMLLAGTLVTAAGPHAGDADTPRLGVAVPLLTQVHALLVMAYVCLLAVFGVWLRYTRPTKSLLRVYGTTCVVVLAQGALGSVQYLLGVPEAMVVLHVFGATVVIALTALLWGESRYRGPVPTITGDAEKEPVGA</sequence>
<dbReference type="PANTHER" id="PTHR35457">
    <property type="entry name" value="HEME A SYNTHASE"/>
    <property type="match status" value="1"/>
</dbReference>
<evidence type="ECO:0000256" key="9">
    <source>
        <dbReference type="ARBA" id="ARBA00023136"/>
    </source>
</evidence>
<keyword evidence="3 12" id="KW-0812">Transmembrane</keyword>
<dbReference type="Pfam" id="PF02628">
    <property type="entry name" value="COX15-CtaA"/>
    <property type="match status" value="1"/>
</dbReference>
<dbReference type="EMBL" id="CP045929">
    <property type="protein sequence ID" value="QGK69739.1"/>
    <property type="molecule type" value="Genomic_DNA"/>
</dbReference>
<dbReference type="GO" id="GO:0016491">
    <property type="term" value="F:oxidoreductase activity"/>
    <property type="evidence" value="ECO:0007669"/>
    <property type="project" value="UniProtKB-KW"/>
</dbReference>
<proteinExistence type="predicted"/>